<evidence type="ECO:0000256" key="2">
    <source>
        <dbReference type="ARBA" id="ARBA00022737"/>
    </source>
</evidence>
<evidence type="ECO:0000256" key="8">
    <source>
        <dbReference type="ARBA" id="ARBA00023242"/>
    </source>
</evidence>
<protein>
    <submittedName>
        <fullName evidence="12">Uncharacterized protein</fullName>
    </submittedName>
</protein>
<dbReference type="GO" id="GO:0005524">
    <property type="term" value="F:ATP binding"/>
    <property type="evidence" value="ECO:0007669"/>
    <property type="project" value="UniProtKB-KW"/>
</dbReference>
<keyword evidence="2" id="KW-0677">Repeat</keyword>
<dbReference type="GO" id="GO:0016887">
    <property type="term" value="F:ATP hydrolysis activity"/>
    <property type="evidence" value="ECO:0007669"/>
    <property type="project" value="InterPro"/>
</dbReference>
<reference evidence="12 13" key="1">
    <citation type="submission" date="2014-04" db="EMBL/GenBank/DDBJ databases">
        <authorList>
            <consortium name="DOE Joint Genome Institute"/>
            <person name="Kuo A."/>
            <person name="Girlanda M."/>
            <person name="Perotto S."/>
            <person name="Kohler A."/>
            <person name="Nagy L.G."/>
            <person name="Floudas D."/>
            <person name="Copeland A."/>
            <person name="Barry K.W."/>
            <person name="Cichocki N."/>
            <person name="Veneault-Fourrey C."/>
            <person name="LaButti K."/>
            <person name="Lindquist E.A."/>
            <person name="Lipzen A."/>
            <person name="Lundell T."/>
            <person name="Morin E."/>
            <person name="Murat C."/>
            <person name="Sun H."/>
            <person name="Tunlid A."/>
            <person name="Henrissat B."/>
            <person name="Grigoriev I.V."/>
            <person name="Hibbett D.S."/>
            <person name="Martin F."/>
            <person name="Nordberg H.P."/>
            <person name="Cantor M.N."/>
            <person name="Hua S.X."/>
        </authorList>
    </citation>
    <scope>NUCLEOTIDE SEQUENCE [LARGE SCALE GENOMIC DNA]</scope>
    <source>
        <strain evidence="12 13">MUT 4182</strain>
    </source>
</reference>
<dbReference type="InterPro" id="IPR000330">
    <property type="entry name" value="SNF2_N"/>
</dbReference>
<evidence type="ECO:0000256" key="1">
    <source>
        <dbReference type="ARBA" id="ARBA00004123"/>
    </source>
</evidence>
<dbReference type="InterPro" id="IPR016024">
    <property type="entry name" value="ARM-type_fold"/>
</dbReference>
<dbReference type="SUPFAM" id="SSF48371">
    <property type="entry name" value="ARM repeat"/>
    <property type="match status" value="1"/>
</dbReference>
<dbReference type="SMART" id="SM00490">
    <property type="entry name" value="HELICc"/>
    <property type="match status" value="1"/>
</dbReference>
<organism evidence="12 13">
    <name type="scientific">Tulasnella calospora MUT 4182</name>
    <dbReference type="NCBI Taxonomy" id="1051891"/>
    <lineage>
        <taxon>Eukaryota</taxon>
        <taxon>Fungi</taxon>
        <taxon>Dikarya</taxon>
        <taxon>Basidiomycota</taxon>
        <taxon>Agaricomycotina</taxon>
        <taxon>Agaricomycetes</taxon>
        <taxon>Cantharellales</taxon>
        <taxon>Tulasnellaceae</taxon>
        <taxon>Tulasnella</taxon>
    </lineage>
</organism>
<dbReference type="EMBL" id="KN823008">
    <property type="protein sequence ID" value="KIO27459.1"/>
    <property type="molecule type" value="Genomic_DNA"/>
</dbReference>
<dbReference type="InterPro" id="IPR011989">
    <property type="entry name" value="ARM-like"/>
</dbReference>
<keyword evidence="5" id="KW-0347">Helicase</keyword>
<dbReference type="Gene3D" id="3.40.50.10810">
    <property type="entry name" value="Tandem AAA-ATPase domain"/>
    <property type="match status" value="1"/>
</dbReference>
<dbReference type="InterPro" id="IPR044078">
    <property type="entry name" value="Mot1_ATP-bd"/>
</dbReference>
<dbReference type="PANTHER" id="PTHR36498">
    <property type="entry name" value="TATA-BINDING PROTEIN-ASSOCIATED FACTOR 172"/>
    <property type="match status" value="1"/>
</dbReference>
<feature type="compositionally biased region" description="Basic and acidic residues" evidence="9">
    <location>
        <begin position="1873"/>
        <end position="1889"/>
    </location>
</feature>
<dbReference type="InterPro" id="IPR049730">
    <property type="entry name" value="SNF2/RAD54-like_C"/>
</dbReference>
<dbReference type="PROSITE" id="PS51194">
    <property type="entry name" value="HELICASE_CTER"/>
    <property type="match status" value="1"/>
</dbReference>
<feature type="region of interest" description="Disordered" evidence="9">
    <location>
        <begin position="105"/>
        <end position="129"/>
    </location>
</feature>
<feature type="region of interest" description="Disordered" evidence="9">
    <location>
        <begin position="193"/>
        <end position="226"/>
    </location>
</feature>
<dbReference type="InterPro" id="IPR022707">
    <property type="entry name" value="Mot1_central_dom"/>
</dbReference>
<dbReference type="PANTHER" id="PTHR36498:SF1">
    <property type="entry name" value="TATA-BINDING PROTEIN-ASSOCIATED FACTOR 172"/>
    <property type="match status" value="1"/>
</dbReference>
<dbReference type="InterPro" id="IPR038718">
    <property type="entry name" value="SNF2-like_sf"/>
</dbReference>
<dbReference type="GO" id="GO:0004386">
    <property type="term" value="F:helicase activity"/>
    <property type="evidence" value="ECO:0007669"/>
    <property type="project" value="UniProtKB-KW"/>
</dbReference>
<dbReference type="SMART" id="SM00487">
    <property type="entry name" value="DEXDc"/>
    <property type="match status" value="1"/>
</dbReference>
<keyword evidence="6" id="KW-0067">ATP-binding</keyword>
<dbReference type="OrthoDB" id="10252227at2759"/>
<feature type="domain" description="Helicase ATP-binding" evidence="10">
    <location>
        <begin position="1362"/>
        <end position="1535"/>
    </location>
</feature>
<dbReference type="InterPro" id="IPR014001">
    <property type="entry name" value="Helicase_ATP-bd"/>
</dbReference>
<sequence>MSSRLDRLLLLLDTGASPAVRAAAAKQVAQIAAKSVSEEVPTDTTGIDAPSATNVHVYHPPSSDWSQVMAVVSRLLPYLHSKSTDTRVAASSALQQICSLVPIWKPRTPPSTPRDGQSPSTSTPAEPPFPPFVLEDLLFSPNLLLASSGKEFAKPLQSDKDLAAARQEAMKRMGLGFFEDVSGDGFTKDLEKELADDDDLDVKMSDANKTDQEGSEPPPTPAVTTVKMEVDIPTPPSSAEPHRELSKRELNRLKRKRKDGNAFVAAAPASSARSAHEVQPSPKVRVVDTDGGPSAKPASPGAENGASADKVVIDPQKGGQVTANDKPTKTITLDPKEGHWVWHRVAEVLEVDLVSPNWEVRHGAGLALRDIVKSQGACGGMIDGASAEENAYNHENWCNQLAAKFLLVFVLDRFSDFVSDQMVAPVRETVSQSLASLLLHMPRRSILHVHAILLEMILQANIQPPASNGHLTPDVANGNMAKRKAKGKTSATPTHVWQVRHAGLLGVKYEVAVRYDLVDVDQEGGREVLKGVVEAALLGLADQDDDVRSVAASCLTPIVGHIVERLPEDVPAVMDVLWNCLSDMKDDLGSSVGAVMELLGKLVSFPQVINLLSNSASSQPLTVLAPILFPFFRHTITTVRLAVVNTFVSFLGVRALVGEWISQHFVRLLFQNIIVEEKHDIREASFTAWKASIDCLTQMPIGEDGNSDITMLGTNGQARLKSRLEIIVPDALLPWFTILMNPIGVPLDPGQFYQPINGPALLHNVDKPMLAQDLSLVSEEWILRGRVTACKAMGYLMAVWPVEKQRDAFHYFLTFYNISRSMLQRFLAATIIQEWAIAADAKSTLRPPISLCQTSPLAAEMVARLITTIEAPHPSTYHEQLQDLARLQKESQSMLQAFHTEVQVSAPRIPTLPSELDIEGTDKNRFSASLAEETVTKTFEELKGLVGKPKKKNWNNINDKRKQVQTSLERYQKTKKSYDVRVMSAVAAAIVALRNLPEKKNPIIHGIMDGTKYEENADLQERSALAVVDFVTYISSIHVTTKVNPAEKIVKNLCTFVCADESLTPIFAENTTKLNGIGPIKKHIPAARLRERNKPYRIEMPEDWLSPSKLQRRGALLALSSFGDRLAANLFDRLPKLWDCMSAGLFNTYSASLDIKEIDEVESGQSVVDNLTVIQGIAPHLHQDLLKHITAVFPYILGALNSRYAVIRNCAARCFATLCDVFTSEAMHYVVDNVLPRLKAEKAYTRQGAMELIANLVQLLDLKTLPYVIFLIVPVLGRMSDPDGDIRFSATNTFASLVKMVPLEAGLPDPPGFSAELLQKKAEERQFLSQLLDGSKTVPYKIPVSINAELRKYQQEGVNWLAFLAKYQLHGVLCDDMGLGKTLQSICILASMHYERSEKWKATHAPDSEHRPSLIVCPPTLTGHWYHEILKYATNLRPIQYVGPARDRTKLLDSFSKYDIVITSYDVVRNDVADLSQKDWHYCILDEGHVIKNPKTQLTKAVKAMKANHRLILSGTPIQNNVVELWSLFDFLMPGFLGTESSFNDRFGKPILANRDGKGGAKGAEAAAAALDALHKQVLPFLLRRLKEDVLSDLPPKIIQDYYCELSDLQKALYDEYTQSQAQAAVAAAIQSGGKTGPGQTHVFQALQYLRKLCNHPALVVKSADDIREVTAKRHITLGPRGLRDVMHAPKIEALRQAKDDESQDLVDGSGTFSRHRVLIFCQMKQMIEMIETDLFQALMPEVTYMRLDGTVDANKRHATVQTFNADPSIDCLLLTTHVGGLGLTLTGADTVIFVEHDWNPMKDLQAMDRAHRLGQKKVVNVYRLITKGTLEEKIMGLQRFKLNIANSVVTQQNAGLASMDTDLVLDLFRHTKDEDDPSGKQKRKDAEANKPATAKNVLDGLEDLPNEDEYESLNFSTFMGSLGR</sequence>
<evidence type="ECO:0000259" key="11">
    <source>
        <dbReference type="PROSITE" id="PS51194"/>
    </source>
</evidence>
<dbReference type="CDD" id="cd17999">
    <property type="entry name" value="DEXHc_Mot1"/>
    <property type="match status" value="1"/>
</dbReference>
<evidence type="ECO:0000256" key="7">
    <source>
        <dbReference type="ARBA" id="ARBA00023125"/>
    </source>
</evidence>
<feature type="compositionally biased region" description="Low complexity" evidence="9">
    <location>
        <begin position="264"/>
        <end position="273"/>
    </location>
</feature>
<feature type="compositionally biased region" description="Basic and acidic residues" evidence="9">
    <location>
        <begin position="201"/>
        <end position="212"/>
    </location>
</feature>
<keyword evidence="13" id="KW-1185">Reference proteome</keyword>
<dbReference type="GO" id="GO:0003677">
    <property type="term" value="F:DNA binding"/>
    <property type="evidence" value="ECO:0007669"/>
    <property type="project" value="UniProtKB-KW"/>
</dbReference>
<dbReference type="InterPro" id="IPR001650">
    <property type="entry name" value="Helicase_C-like"/>
</dbReference>
<reference evidence="13" key="2">
    <citation type="submission" date="2015-01" db="EMBL/GenBank/DDBJ databases">
        <title>Evolutionary Origins and Diversification of the Mycorrhizal Mutualists.</title>
        <authorList>
            <consortium name="DOE Joint Genome Institute"/>
            <consortium name="Mycorrhizal Genomics Consortium"/>
            <person name="Kohler A."/>
            <person name="Kuo A."/>
            <person name="Nagy L.G."/>
            <person name="Floudas D."/>
            <person name="Copeland A."/>
            <person name="Barry K.W."/>
            <person name="Cichocki N."/>
            <person name="Veneault-Fourrey C."/>
            <person name="LaButti K."/>
            <person name="Lindquist E.A."/>
            <person name="Lipzen A."/>
            <person name="Lundell T."/>
            <person name="Morin E."/>
            <person name="Murat C."/>
            <person name="Riley R."/>
            <person name="Ohm R."/>
            <person name="Sun H."/>
            <person name="Tunlid A."/>
            <person name="Henrissat B."/>
            <person name="Grigoriev I.V."/>
            <person name="Hibbett D.S."/>
            <person name="Martin F."/>
        </authorList>
    </citation>
    <scope>NUCLEOTIDE SEQUENCE [LARGE SCALE GENOMIC DNA]</scope>
    <source>
        <strain evidence="13">MUT 4182</strain>
    </source>
</reference>
<dbReference type="FunFam" id="3.40.50.10810:FF:000009">
    <property type="entry name" value="B-TFIID TATA-box-binding protein-associated factor 1"/>
    <property type="match status" value="1"/>
</dbReference>
<feature type="region of interest" description="Disordered" evidence="9">
    <location>
        <begin position="264"/>
        <end position="308"/>
    </location>
</feature>
<dbReference type="SUPFAM" id="SSF52540">
    <property type="entry name" value="P-loop containing nucleoside triphosphate hydrolases"/>
    <property type="match status" value="2"/>
</dbReference>
<dbReference type="Gene3D" id="3.40.50.300">
    <property type="entry name" value="P-loop containing nucleotide triphosphate hydrolases"/>
    <property type="match status" value="1"/>
</dbReference>
<comment type="subcellular location">
    <subcellularLocation>
        <location evidence="1">Nucleus</location>
    </subcellularLocation>
</comment>
<dbReference type="GO" id="GO:0005634">
    <property type="term" value="C:nucleus"/>
    <property type="evidence" value="ECO:0007669"/>
    <property type="project" value="UniProtKB-SubCell"/>
</dbReference>
<dbReference type="STRING" id="1051891.A0A0C3QLG3"/>
<evidence type="ECO:0000256" key="9">
    <source>
        <dbReference type="SAM" id="MobiDB-lite"/>
    </source>
</evidence>
<accession>A0A0C3QLG3</accession>
<dbReference type="Gene3D" id="1.25.10.10">
    <property type="entry name" value="Leucine-rich Repeat Variant"/>
    <property type="match status" value="2"/>
</dbReference>
<feature type="compositionally biased region" description="Polar residues" evidence="9">
    <location>
        <begin position="114"/>
        <end position="124"/>
    </location>
</feature>
<evidence type="ECO:0000256" key="6">
    <source>
        <dbReference type="ARBA" id="ARBA00022840"/>
    </source>
</evidence>
<gene>
    <name evidence="12" type="ORF">M407DRAFT_23275</name>
</gene>
<dbReference type="InterPro" id="IPR044972">
    <property type="entry name" value="Mot1"/>
</dbReference>
<evidence type="ECO:0000313" key="12">
    <source>
        <dbReference type="EMBL" id="KIO27459.1"/>
    </source>
</evidence>
<evidence type="ECO:0000256" key="4">
    <source>
        <dbReference type="ARBA" id="ARBA00022801"/>
    </source>
</evidence>
<dbReference type="GO" id="GO:0017025">
    <property type="term" value="F:TBP-class protein binding"/>
    <property type="evidence" value="ECO:0007669"/>
    <property type="project" value="InterPro"/>
</dbReference>
<keyword evidence="7" id="KW-0238">DNA-binding</keyword>
<feature type="domain" description="Helicase C-terminal" evidence="11">
    <location>
        <begin position="1706"/>
        <end position="1857"/>
    </location>
</feature>
<dbReference type="CDD" id="cd18793">
    <property type="entry name" value="SF2_C_SNF"/>
    <property type="match status" value="1"/>
</dbReference>
<evidence type="ECO:0000259" key="10">
    <source>
        <dbReference type="PROSITE" id="PS51192"/>
    </source>
</evidence>
<dbReference type="PROSITE" id="PS51192">
    <property type="entry name" value="HELICASE_ATP_BIND_1"/>
    <property type="match status" value="1"/>
</dbReference>
<dbReference type="Pfam" id="PF00176">
    <property type="entry name" value="SNF2-rel_dom"/>
    <property type="match status" value="1"/>
</dbReference>
<dbReference type="FunFam" id="3.40.50.300:FF:001793">
    <property type="entry name" value="TATA-binding protein-associated factor"/>
    <property type="match status" value="1"/>
</dbReference>
<dbReference type="Pfam" id="PF00271">
    <property type="entry name" value="Helicase_C"/>
    <property type="match status" value="1"/>
</dbReference>
<dbReference type="HOGENOM" id="CLU_000315_1_1_1"/>
<dbReference type="InterPro" id="IPR027417">
    <property type="entry name" value="P-loop_NTPase"/>
</dbReference>
<dbReference type="Pfam" id="PF12054">
    <property type="entry name" value="DUF3535"/>
    <property type="match status" value="1"/>
</dbReference>
<dbReference type="Proteomes" id="UP000054248">
    <property type="component" value="Unassembled WGS sequence"/>
</dbReference>
<keyword evidence="4" id="KW-0378">Hydrolase</keyword>
<evidence type="ECO:0000313" key="13">
    <source>
        <dbReference type="Proteomes" id="UP000054248"/>
    </source>
</evidence>
<feature type="region of interest" description="Disordered" evidence="9">
    <location>
        <begin position="1873"/>
        <end position="1906"/>
    </location>
</feature>
<keyword evidence="3" id="KW-0547">Nucleotide-binding</keyword>
<evidence type="ECO:0000256" key="3">
    <source>
        <dbReference type="ARBA" id="ARBA00022741"/>
    </source>
</evidence>
<proteinExistence type="predicted"/>
<keyword evidence="8" id="KW-0539">Nucleus</keyword>
<name>A0A0C3QLG3_9AGAM</name>
<evidence type="ECO:0000256" key="5">
    <source>
        <dbReference type="ARBA" id="ARBA00022806"/>
    </source>
</evidence>